<dbReference type="EMBL" id="UOFH01000215">
    <property type="protein sequence ID" value="VAW62344.1"/>
    <property type="molecule type" value="Genomic_DNA"/>
</dbReference>
<dbReference type="AlphaFoldDB" id="A0A3B0Y1G1"/>
<proteinExistence type="predicted"/>
<accession>A0A3B0Y1G1</accession>
<reference evidence="1" key="1">
    <citation type="submission" date="2018-06" db="EMBL/GenBank/DDBJ databases">
        <authorList>
            <person name="Zhirakovskaya E."/>
        </authorList>
    </citation>
    <scope>NUCLEOTIDE SEQUENCE</scope>
</reference>
<protein>
    <submittedName>
        <fullName evidence="1">Uncharacterized protein</fullName>
    </submittedName>
</protein>
<gene>
    <name evidence="1" type="ORF">MNBD_GAMMA08-1812</name>
</gene>
<name>A0A3B0Y1G1_9ZZZZ</name>
<organism evidence="1">
    <name type="scientific">hydrothermal vent metagenome</name>
    <dbReference type="NCBI Taxonomy" id="652676"/>
    <lineage>
        <taxon>unclassified sequences</taxon>
        <taxon>metagenomes</taxon>
        <taxon>ecological metagenomes</taxon>
    </lineage>
</organism>
<evidence type="ECO:0000313" key="1">
    <source>
        <dbReference type="EMBL" id="VAW62344.1"/>
    </source>
</evidence>
<sequence>MTLEEFDEWDKVHKTKYPILFFLQETVPENISKFFIYTIGNTFDKIRWGATYRLFKQHQYHVIRPRTLKPSYYDQDTRIFHAVMECFISYYENNIDEFDAIEYPPGDEMSKVHIEMVEIAAWWMYKYPERKSMFVDGTPLLDLPNLPPEWGDLAMLRREYADEPEMKEWVTISHQHSENKAAWYEKENEILKRIIEIRNYLLD</sequence>